<dbReference type="HOGENOM" id="CLU_2836014_0_0_1"/>
<dbReference type="EMBL" id="CM007656">
    <property type="protein sequence ID" value="ONI05178.1"/>
    <property type="molecule type" value="Genomic_DNA"/>
</dbReference>
<proteinExistence type="predicted"/>
<dbReference type="Gramene" id="ONI05178">
    <property type="protein sequence ID" value="ONI05178"/>
    <property type="gene ID" value="PRUPE_6G360200"/>
</dbReference>
<accession>M5W467</accession>
<name>M5W467_PRUPE</name>
<dbReference type="Proteomes" id="UP000006882">
    <property type="component" value="Chromosome G6"/>
</dbReference>
<dbReference type="AlphaFoldDB" id="M5W467"/>
<evidence type="ECO:0000256" key="1">
    <source>
        <dbReference type="SAM" id="MobiDB-lite"/>
    </source>
</evidence>
<feature type="compositionally biased region" description="Basic and acidic residues" evidence="1">
    <location>
        <begin position="30"/>
        <end position="66"/>
    </location>
</feature>
<organism evidence="2 3">
    <name type="scientific">Prunus persica</name>
    <name type="common">Peach</name>
    <name type="synonym">Amygdalus persica</name>
    <dbReference type="NCBI Taxonomy" id="3760"/>
    <lineage>
        <taxon>Eukaryota</taxon>
        <taxon>Viridiplantae</taxon>
        <taxon>Streptophyta</taxon>
        <taxon>Embryophyta</taxon>
        <taxon>Tracheophyta</taxon>
        <taxon>Spermatophyta</taxon>
        <taxon>Magnoliopsida</taxon>
        <taxon>eudicotyledons</taxon>
        <taxon>Gunneridae</taxon>
        <taxon>Pentapetalae</taxon>
        <taxon>rosids</taxon>
        <taxon>fabids</taxon>
        <taxon>Rosales</taxon>
        <taxon>Rosaceae</taxon>
        <taxon>Amygdaloideae</taxon>
        <taxon>Amygdaleae</taxon>
        <taxon>Prunus</taxon>
    </lineage>
</organism>
<reference evidence="2 3" key="1">
    <citation type="journal article" date="2013" name="Nat. Genet.">
        <title>The high-quality draft genome of peach (Prunus persica) identifies unique patterns of genetic diversity, domestication and genome evolution.</title>
        <authorList>
            <consortium name="International Peach Genome Initiative"/>
            <person name="Verde I."/>
            <person name="Abbott A.G."/>
            <person name="Scalabrin S."/>
            <person name="Jung S."/>
            <person name="Shu S."/>
            <person name="Marroni F."/>
            <person name="Zhebentyayeva T."/>
            <person name="Dettori M.T."/>
            <person name="Grimwood J."/>
            <person name="Cattonaro F."/>
            <person name="Zuccolo A."/>
            <person name="Rossini L."/>
            <person name="Jenkins J."/>
            <person name="Vendramin E."/>
            <person name="Meisel L.A."/>
            <person name="Decroocq V."/>
            <person name="Sosinski B."/>
            <person name="Prochnik S."/>
            <person name="Mitros T."/>
            <person name="Policriti A."/>
            <person name="Cipriani G."/>
            <person name="Dondini L."/>
            <person name="Ficklin S."/>
            <person name="Goodstein D.M."/>
            <person name="Xuan P."/>
            <person name="Del Fabbro C."/>
            <person name="Aramini V."/>
            <person name="Copetti D."/>
            <person name="Gonzalez S."/>
            <person name="Horner D.S."/>
            <person name="Falchi R."/>
            <person name="Lucas S."/>
            <person name="Mica E."/>
            <person name="Maldonado J."/>
            <person name="Lazzari B."/>
            <person name="Bielenberg D."/>
            <person name="Pirona R."/>
            <person name="Miculan M."/>
            <person name="Barakat A."/>
            <person name="Testolin R."/>
            <person name="Stella A."/>
            <person name="Tartarini S."/>
            <person name="Tonutti P."/>
            <person name="Arus P."/>
            <person name="Orellana A."/>
            <person name="Wells C."/>
            <person name="Main D."/>
            <person name="Vizzotto G."/>
            <person name="Silva H."/>
            <person name="Salamini F."/>
            <person name="Schmutz J."/>
            <person name="Morgante M."/>
            <person name="Rokhsar D.S."/>
        </authorList>
    </citation>
    <scope>NUCLEOTIDE SEQUENCE [LARGE SCALE GENOMIC DNA]</scope>
    <source>
        <strain evidence="3">cv. Nemared</strain>
    </source>
</reference>
<evidence type="ECO:0000313" key="3">
    <source>
        <dbReference type="Proteomes" id="UP000006882"/>
    </source>
</evidence>
<keyword evidence="3" id="KW-1185">Reference proteome</keyword>
<gene>
    <name evidence="2" type="ORF">PRUPE_6G360200</name>
</gene>
<feature type="region of interest" description="Disordered" evidence="1">
    <location>
        <begin position="22"/>
        <end position="66"/>
    </location>
</feature>
<protein>
    <submittedName>
        <fullName evidence="2">Uncharacterized protein</fullName>
    </submittedName>
</protein>
<evidence type="ECO:0000313" key="2">
    <source>
        <dbReference type="EMBL" id="ONI05178.1"/>
    </source>
</evidence>
<sequence>MTPFVAGVKRITYLVEFVALEQMHPSRVPNESERRSEKMRDDKHRGAFAGDQRHEREERERRHDGA</sequence>